<sequence>MQLLARDAVGKAVIVADVVRLHERAAVPVEKRRVDSRARDVQRRRDAGGAAADDDCVCHVRFPPCWKPATIILPIDRALQP</sequence>
<name>A0A645IN53_9ZZZZ</name>
<dbReference type="AlphaFoldDB" id="A0A645IN53"/>
<accession>A0A645IN53</accession>
<gene>
    <name evidence="1" type="ORF">SDC9_200168</name>
</gene>
<dbReference type="EMBL" id="VSSQ01118689">
    <property type="protein sequence ID" value="MPN52506.1"/>
    <property type="molecule type" value="Genomic_DNA"/>
</dbReference>
<evidence type="ECO:0000313" key="1">
    <source>
        <dbReference type="EMBL" id="MPN52506.1"/>
    </source>
</evidence>
<organism evidence="1">
    <name type="scientific">bioreactor metagenome</name>
    <dbReference type="NCBI Taxonomy" id="1076179"/>
    <lineage>
        <taxon>unclassified sequences</taxon>
        <taxon>metagenomes</taxon>
        <taxon>ecological metagenomes</taxon>
    </lineage>
</organism>
<proteinExistence type="predicted"/>
<protein>
    <submittedName>
        <fullName evidence="1">Uncharacterized protein</fullName>
    </submittedName>
</protein>
<reference evidence="1" key="1">
    <citation type="submission" date="2019-08" db="EMBL/GenBank/DDBJ databases">
        <authorList>
            <person name="Kucharzyk K."/>
            <person name="Murdoch R.W."/>
            <person name="Higgins S."/>
            <person name="Loffler F."/>
        </authorList>
    </citation>
    <scope>NUCLEOTIDE SEQUENCE</scope>
</reference>
<comment type="caution">
    <text evidence="1">The sequence shown here is derived from an EMBL/GenBank/DDBJ whole genome shotgun (WGS) entry which is preliminary data.</text>
</comment>